<feature type="region of interest" description="Disordered" evidence="12">
    <location>
        <begin position="1"/>
        <end position="344"/>
    </location>
</feature>
<evidence type="ECO:0000256" key="1">
    <source>
        <dbReference type="ARBA" id="ARBA00004496"/>
    </source>
</evidence>
<evidence type="ECO:0000256" key="9">
    <source>
        <dbReference type="HAMAP-Rule" id="MF_00100"/>
    </source>
</evidence>
<dbReference type="GO" id="GO:0005525">
    <property type="term" value="F:GTP binding"/>
    <property type="evidence" value="ECO:0007669"/>
    <property type="project" value="UniProtKB-KW"/>
</dbReference>
<feature type="binding site" evidence="9">
    <location>
        <begin position="560"/>
        <end position="563"/>
    </location>
    <ligand>
        <name>GTP</name>
        <dbReference type="ChEBI" id="CHEBI:37565"/>
    </ligand>
</feature>
<dbReference type="InterPro" id="IPR009000">
    <property type="entry name" value="Transl_B-barrel_sf"/>
</dbReference>
<dbReference type="Gene3D" id="2.40.30.10">
    <property type="entry name" value="Translation factors"/>
    <property type="match status" value="2"/>
</dbReference>
<feature type="compositionally biased region" description="Low complexity" evidence="12">
    <location>
        <begin position="58"/>
        <end position="86"/>
    </location>
</feature>
<dbReference type="Pfam" id="PF03144">
    <property type="entry name" value="GTP_EFTU_D2"/>
    <property type="match status" value="1"/>
</dbReference>
<dbReference type="FunFam" id="2.40.30.10:FF:000007">
    <property type="entry name" value="Translation initiation factor IF-2"/>
    <property type="match status" value="1"/>
</dbReference>
<evidence type="ECO:0000256" key="2">
    <source>
        <dbReference type="ARBA" id="ARBA00007733"/>
    </source>
</evidence>
<dbReference type="GO" id="GO:0003743">
    <property type="term" value="F:translation initiation factor activity"/>
    <property type="evidence" value="ECO:0007669"/>
    <property type="project" value="UniProtKB-UniRule"/>
</dbReference>
<feature type="domain" description="Tr-type G" evidence="13">
    <location>
        <begin position="450"/>
        <end position="618"/>
    </location>
</feature>
<dbReference type="CDD" id="cd03692">
    <property type="entry name" value="mtIF2_IVc"/>
    <property type="match status" value="1"/>
</dbReference>
<dbReference type="InterPro" id="IPR027417">
    <property type="entry name" value="P-loop_NTPase"/>
</dbReference>
<dbReference type="Proteomes" id="UP000192936">
    <property type="component" value="Unassembled WGS sequence"/>
</dbReference>
<dbReference type="InterPro" id="IPR005225">
    <property type="entry name" value="Small_GTP-bd"/>
</dbReference>
<dbReference type="Pfam" id="PF22042">
    <property type="entry name" value="EF-G_D2"/>
    <property type="match status" value="1"/>
</dbReference>
<dbReference type="FunFam" id="3.40.50.300:FF:000019">
    <property type="entry name" value="Translation initiation factor IF-2"/>
    <property type="match status" value="1"/>
</dbReference>
<protein>
    <recommendedName>
        <fullName evidence="3 9">Translation initiation factor IF-2</fullName>
    </recommendedName>
</protein>
<feature type="compositionally biased region" description="Basic and acidic residues" evidence="12">
    <location>
        <begin position="98"/>
        <end position="107"/>
    </location>
</feature>
<dbReference type="InterPro" id="IPR013575">
    <property type="entry name" value="IF2_assoc_dom_bac"/>
</dbReference>
<dbReference type="InterPro" id="IPR044145">
    <property type="entry name" value="IF2_II"/>
</dbReference>
<evidence type="ECO:0000256" key="7">
    <source>
        <dbReference type="ARBA" id="ARBA00022917"/>
    </source>
</evidence>
<dbReference type="SUPFAM" id="SSF50447">
    <property type="entry name" value="Translation proteins"/>
    <property type="match status" value="2"/>
</dbReference>
<dbReference type="RefSeq" id="WP_085090532.1">
    <property type="nucleotide sequence ID" value="NZ_FXAK01000007.1"/>
</dbReference>
<keyword evidence="7 9" id="KW-0648">Protein biosynthesis</keyword>
<evidence type="ECO:0000256" key="10">
    <source>
        <dbReference type="RuleBase" id="RU000644"/>
    </source>
</evidence>
<comment type="similarity">
    <text evidence="2 9 10">Belongs to the TRAFAC class translation factor GTPase superfamily. Classic translation factor GTPase family. IF-2 subfamily.</text>
</comment>
<dbReference type="AlphaFoldDB" id="A0A1X7HFC6"/>
<dbReference type="GO" id="GO:0003924">
    <property type="term" value="F:GTPase activity"/>
    <property type="evidence" value="ECO:0007669"/>
    <property type="project" value="UniProtKB-UniRule"/>
</dbReference>
<dbReference type="InterPro" id="IPR004161">
    <property type="entry name" value="EFTu-like_2"/>
</dbReference>
<keyword evidence="4 9" id="KW-0963">Cytoplasm</keyword>
<dbReference type="Gene3D" id="3.40.50.300">
    <property type="entry name" value="P-loop containing nucleotide triphosphate hydrolases"/>
    <property type="match status" value="1"/>
</dbReference>
<proteinExistence type="inferred from homology"/>
<dbReference type="SUPFAM" id="SSF52156">
    <property type="entry name" value="Initiation factor IF2/eIF5b, domain 3"/>
    <property type="match status" value="1"/>
</dbReference>
<dbReference type="Gene3D" id="3.40.50.10050">
    <property type="entry name" value="Translation initiation factor IF- 2, domain 3"/>
    <property type="match status" value="1"/>
</dbReference>
<feature type="binding site" evidence="9">
    <location>
        <begin position="459"/>
        <end position="466"/>
    </location>
    <ligand>
        <name>GTP</name>
        <dbReference type="ChEBI" id="CHEBI:37565"/>
    </ligand>
</feature>
<dbReference type="CDD" id="cd03702">
    <property type="entry name" value="IF2_mtIF2_II"/>
    <property type="match status" value="1"/>
</dbReference>
<dbReference type="Pfam" id="PF11987">
    <property type="entry name" value="IF-2"/>
    <property type="match status" value="1"/>
</dbReference>
<evidence type="ECO:0000259" key="13">
    <source>
        <dbReference type="PROSITE" id="PS51722"/>
    </source>
</evidence>
<accession>A0A1X7HFC6</accession>
<dbReference type="Pfam" id="PF00009">
    <property type="entry name" value="GTP_EFTU"/>
    <property type="match status" value="1"/>
</dbReference>
<dbReference type="HAMAP" id="MF_00100_B">
    <property type="entry name" value="IF_2_B"/>
    <property type="match status" value="1"/>
</dbReference>
<dbReference type="STRING" id="286727.SAMN02982917_5856"/>
<name>A0A1X7HFC6_9PROT</name>
<dbReference type="GO" id="GO:0005829">
    <property type="term" value="C:cytosol"/>
    <property type="evidence" value="ECO:0007669"/>
    <property type="project" value="TreeGrafter"/>
</dbReference>
<evidence type="ECO:0000256" key="11">
    <source>
        <dbReference type="RuleBase" id="RU000645"/>
    </source>
</evidence>
<reference evidence="14 15" key="1">
    <citation type="submission" date="2017-04" db="EMBL/GenBank/DDBJ databases">
        <authorList>
            <person name="Afonso C.L."/>
            <person name="Miller P.J."/>
            <person name="Scott M.A."/>
            <person name="Spackman E."/>
            <person name="Goraichik I."/>
            <person name="Dimitrov K.M."/>
            <person name="Suarez D.L."/>
            <person name="Swayne D.E."/>
        </authorList>
    </citation>
    <scope>NUCLEOTIDE SEQUENCE [LARGE SCALE GENOMIC DNA]</scope>
    <source>
        <strain evidence="14 15">A2P</strain>
    </source>
</reference>
<dbReference type="InterPro" id="IPR006847">
    <property type="entry name" value="IF2_N"/>
</dbReference>
<dbReference type="OrthoDB" id="9811804at2"/>
<sequence length="953" mass="102532">MTDSNDQDQKKVLHLTGASKGKLESKKPVETQVRQSFSHGRSKAVTVEVKRKRHVEKGAVPGVADGGAAARQAAQGLPMRGAQGQRPRGGGAPAGRQLTREELESRLRALRGAAAFEEQRRIEAEEEAARAEARAAEAAARAAEEAEAAQAAPSEAAAPAAAEAPAPAQAEPEMPPIILDAETLRQRELDEMRAIQEEERKIAEEAERRRKEEEAKRKEAEDAKRRDAEPAARRDGGRDGAGRDGARPAGARPAGDQRPGAAAGRPAADAAPGRTPPGAGAPAPRAVEEEDDNRRKGGRGGAPAKAAPARPAAKAPAGADRRKGTKLTVSQALSDDGGDRTRSLAAVRRARERERMRQMSRQETAKVTRDVVLPEVITVQELANRMAERGADVIKSLMRMGVMATINQTIDADTAELVITEFGHRVRRVSESDVEIGLRATEEEGAILVPRPPVVTIMGHVDHGKTSLLDALRQTDVVSGEAGGITQHIGAYQVQLESGAKITFIDTPGHAAFTEMRARGANVTDVVVLVVAANDGVMPQTIEAIRHAKAAKVPIIVAINKCDLPDARPERVRQELLQHELVVEEMGGDVLDVEVSAKAKLNLHKLEEAILLQAEILELRANPERAAEGVVIEAKLERGRGSVATVLVQRGTLKVGDVFVTGAEWGRVRALINDRGQNVNEAAPAVPVEVLGLNGTPMAGDDFTVVESEARAREIAEFRQRKKREAVVAASARGSLQDMFSRIQAGEAKELPVVIKGDVQGSIEAIASSLEKLTAENTEVKVRVLHNSVGAINESDITLANASNAMIIGFNVRANPQARDLAKRDGVEIRYYSIIYNVIDDVKAALTGLLSPTLRERFIGYATIREVFNITKVGKVAGCMVTQGTVKRGAGVRLLRDNVVIHEGTLKTLKRFKDEVKEVREGYECGMAFENYDNIQAGDQIEAFEIEEIAREL</sequence>
<feature type="compositionally biased region" description="Low complexity" evidence="12">
    <location>
        <begin position="247"/>
        <end position="285"/>
    </location>
</feature>
<evidence type="ECO:0000313" key="14">
    <source>
        <dbReference type="EMBL" id="SMF84788.1"/>
    </source>
</evidence>
<dbReference type="InterPro" id="IPR015760">
    <property type="entry name" value="TIF_IF2"/>
</dbReference>
<dbReference type="EMBL" id="FXAK01000007">
    <property type="protein sequence ID" value="SMF84788.1"/>
    <property type="molecule type" value="Genomic_DNA"/>
</dbReference>
<dbReference type="FunFam" id="2.40.30.10:FF:000008">
    <property type="entry name" value="Translation initiation factor IF-2"/>
    <property type="match status" value="1"/>
</dbReference>
<feature type="compositionally biased region" description="Basic and acidic residues" evidence="12">
    <location>
        <begin position="182"/>
        <end position="246"/>
    </location>
</feature>
<dbReference type="PANTHER" id="PTHR43381:SF5">
    <property type="entry name" value="TR-TYPE G DOMAIN-CONTAINING PROTEIN"/>
    <property type="match status" value="1"/>
</dbReference>
<dbReference type="PANTHER" id="PTHR43381">
    <property type="entry name" value="TRANSLATION INITIATION FACTOR IF-2-RELATED"/>
    <property type="match status" value="1"/>
</dbReference>
<gene>
    <name evidence="9" type="primary">infB</name>
    <name evidence="14" type="ORF">SAMN02982917_5856</name>
</gene>
<dbReference type="InterPro" id="IPR036925">
    <property type="entry name" value="TIF_IF2_dom3_sf"/>
</dbReference>
<dbReference type="CDD" id="cd01887">
    <property type="entry name" value="IF2_eIF5B"/>
    <property type="match status" value="1"/>
</dbReference>
<dbReference type="Pfam" id="PF04760">
    <property type="entry name" value="IF2_N"/>
    <property type="match status" value="1"/>
</dbReference>
<evidence type="ECO:0000256" key="8">
    <source>
        <dbReference type="ARBA" id="ARBA00023134"/>
    </source>
</evidence>
<feature type="compositionally biased region" description="Low complexity" evidence="12">
    <location>
        <begin position="148"/>
        <end position="172"/>
    </location>
</feature>
<organism evidence="14 15">
    <name type="scientific">Azospirillum oryzae</name>
    <dbReference type="NCBI Taxonomy" id="286727"/>
    <lineage>
        <taxon>Bacteria</taxon>
        <taxon>Pseudomonadati</taxon>
        <taxon>Pseudomonadota</taxon>
        <taxon>Alphaproteobacteria</taxon>
        <taxon>Rhodospirillales</taxon>
        <taxon>Azospirillaceae</taxon>
        <taxon>Azospirillum</taxon>
    </lineage>
</organism>
<dbReference type="FunFam" id="3.40.50.10050:FF:000001">
    <property type="entry name" value="Translation initiation factor IF-2"/>
    <property type="match status" value="1"/>
</dbReference>
<evidence type="ECO:0000256" key="4">
    <source>
        <dbReference type="ARBA" id="ARBA00022490"/>
    </source>
</evidence>
<dbReference type="Pfam" id="PF08364">
    <property type="entry name" value="IF2_assoc"/>
    <property type="match status" value="1"/>
</dbReference>
<keyword evidence="5 9" id="KW-0396">Initiation factor</keyword>
<feature type="compositionally biased region" description="Low complexity" evidence="12">
    <location>
        <begin position="302"/>
        <end position="318"/>
    </location>
</feature>
<evidence type="ECO:0000256" key="6">
    <source>
        <dbReference type="ARBA" id="ARBA00022741"/>
    </source>
</evidence>
<evidence type="ECO:0000256" key="3">
    <source>
        <dbReference type="ARBA" id="ARBA00020675"/>
    </source>
</evidence>
<dbReference type="NCBIfam" id="TIGR00231">
    <property type="entry name" value="small_GTP"/>
    <property type="match status" value="1"/>
</dbReference>
<dbReference type="InterPro" id="IPR000178">
    <property type="entry name" value="TF_IF2_bacterial-like"/>
</dbReference>
<dbReference type="NCBIfam" id="TIGR00487">
    <property type="entry name" value="IF-2"/>
    <property type="match status" value="1"/>
</dbReference>
<dbReference type="PROSITE" id="PS51722">
    <property type="entry name" value="G_TR_2"/>
    <property type="match status" value="1"/>
</dbReference>
<dbReference type="InterPro" id="IPR053905">
    <property type="entry name" value="EF-G-like_DII"/>
</dbReference>
<comment type="caution">
    <text evidence="9">Lacks conserved residue(s) required for the propagation of feature annotation.</text>
</comment>
<feature type="binding site" evidence="9">
    <location>
        <begin position="506"/>
        <end position="510"/>
    </location>
    <ligand>
        <name>GTP</name>
        <dbReference type="ChEBI" id="CHEBI:37565"/>
    </ligand>
</feature>
<keyword evidence="6 9" id="KW-0547">Nucleotide-binding</keyword>
<dbReference type="InterPro" id="IPR000795">
    <property type="entry name" value="T_Tr_GTP-bd_dom"/>
</dbReference>
<feature type="compositionally biased region" description="Basic and acidic residues" evidence="12">
    <location>
        <begin position="117"/>
        <end position="135"/>
    </location>
</feature>
<comment type="subcellular location">
    <subcellularLocation>
        <location evidence="1 9 11">Cytoplasm</location>
    </subcellularLocation>
</comment>
<dbReference type="PROSITE" id="PS01176">
    <property type="entry name" value="IF2"/>
    <property type="match status" value="1"/>
</dbReference>
<dbReference type="InterPro" id="IPR023115">
    <property type="entry name" value="TIF_IF2_dom3"/>
</dbReference>
<keyword evidence="8 9" id="KW-0342">GTP-binding</keyword>
<comment type="function">
    <text evidence="9 10">One of the essential components for the initiation of protein synthesis. Protects formylmethionyl-tRNA from spontaneous hydrolysis and promotes its binding to the 30S ribosomal subunits. Also involved in the hydrolysis of GTP during the formation of the 70S ribosomal complex.</text>
</comment>
<evidence type="ECO:0000256" key="5">
    <source>
        <dbReference type="ARBA" id="ARBA00022540"/>
    </source>
</evidence>
<dbReference type="SUPFAM" id="SSF52540">
    <property type="entry name" value="P-loop containing nucleoside triphosphate hydrolases"/>
    <property type="match status" value="1"/>
</dbReference>
<evidence type="ECO:0000313" key="15">
    <source>
        <dbReference type="Proteomes" id="UP000192936"/>
    </source>
</evidence>
<evidence type="ECO:0000256" key="12">
    <source>
        <dbReference type="SAM" id="MobiDB-lite"/>
    </source>
</evidence>